<dbReference type="EMBL" id="QAOK01000041">
    <property type="protein sequence ID" value="PTQ78680.1"/>
    <property type="molecule type" value="Genomic_DNA"/>
</dbReference>
<dbReference type="Proteomes" id="UP000244152">
    <property type="component" value="Unassembled WGS sequence"/>
</dbReference>
<sequence>MTNKTRSIKQCTISLQGSRWFEAGGNYTRLSSLTNRGPCRFCHSPKAVLSRESRARGCTYSVLRFSQACSRQFRYPTGISIPSSKVFPEPCWFCQINHWQRHSISVLHASLANAQALRKHSCTFGELLCRSLGNQHIRQFVASTPTILPTPPLTILYLSPIVDSVLRHKIARFVVIAKRVECRTHG</sequence>
<organism evidence="1 2">
    <name type="scientific">Nitrosospira multiformis</name>
    <dbReference type="NCBI Taxonomy" id="1231"/>
    <lineage>
        <taxon>Bacteria</taxon>
        <taxon>Pseudomonadati</taxon>
        <taxon>Pseudomonadota</taxon>
        <taxon>Betaproteobacteria</taxon>
        <taxon>Nitrosomonadales</taxon>
        <taxon>Nitrosomonadaceae</taxon>
        <taxon>Nitrosospira</taxon>
    </lineage>
</organism>
<accession>A0A2T5I4D1</accession>
<comment type="caution">
    <text evidence="1">The sequence shown here is derived from an EMBL/GenBank/DDBJ whole genome shotgun (WGS) entry which is preliminary data.</text>
</comment>
<dbReference type="AlphaFoldDB" id="A0A2T5I4D1"/>
<name>A0A2T5I4D1_9PROT</name>
<reference evidence="1 2" key="1">
    <citation type="submission" date="2018-04" db="EMBL/GenBank/DDBJ databases">
        <title>Active sludge and wastewater microbial communities from Klosterneuburg, Austria.</title>
        <authorList>
            <person name="Wagner M."/>
        </authorList>
    </citation>
    <scope>NUCLEOTIDE SEQUENCE [LARGE SCALE GENOMIC DNA]</scope>
    <source>
        <strain evidence="1 2">Nl12</strain>
    </source>
</reference>
<protein>
    <submittedName>
        <fullName evidence="1">Uncharacterized protein</fullName>
    </submittedName>
</protein>
<proteinExistence type="predicted"/>
<gene>
    <name evidence="1" type="ORF">C8R21_14114</name>
</gene>
<evidence type="ECO:0000313" key="2">
    <source>
        <dbReference type="Proteomes" id="UP000244152"/>
    </source>
</evidence>
<evidence type="ECO:0000313" key="1">
    <source>
        <dbReference type="EMBL" id="PTQ78680.1"/>
    </source>
</evidence>